<evidence type="ECO:0000259" key="3">
    <source>
        <dbReference type="Pfam" id="PF13349"/>
    </source>
</evidence>
<protein>
    <recommendedName>
        <fullName evidence="3">DUF4097 domain-containing protein</fullName>
    </recommendedName>
</protein>
<feature type="region of interest" description="Disordered" evidence="1">
    <location>
        <begin position="204"/>
        <end position="270"/>
    </location>
</feature>
<dbReference type="EMBL" id="AZNH01000005">
    <property type="protein sequence ID" value="KID90637.1"/>
    <property type="molecule type" value="Genomic_DNA"/>
</dbReference>
<keyword evidence="2" id="KW-0812">Transmembrane</keyword>
<feature type="compositionally biased region" description="Low complexity" evidence="1">
    <location>
        <begin position="70"/>
        <end position="79"/>
    </location>
</feature>
<evidence type="ECO:0000313" key="4">
    <source>
        <dbReference type="EMBL" id="KID90637.1"/>
    </source>
</evidence>
<feature type="region of interest" description="Disordered" evidence="1">
    <location>
        <begin position="1"/>
        <end position="84"/>
    </location>
</feature>
<dbReference type="OrthoDB" id="3539644at2759"/>
<feature type="compositionally biased region" description="Low complexity" evidence="1">
    <location>
        <begin position="40"/>
        <end position="51"/>
    </location>
</feature>
<feature type="compositionally biased region" description="Polar residues" evidence="1">
    <location>
        <begin position="206"/>
        <end position="223"/>
    </location>
</feature>
<dbReference type="Proteomes" id="UP000031192">
    <property type="component" value="Unassembled WGS sequence"/>
</dbReference>
<feature type="region of interest" description="Disordered" evidence="1">
    <location>
        <begin position="152"/>
        <end position="178"/>
    </location>
</feature>
<evidence type="ECO:0000313" key="5">
    <source>
        <dbReference type="Proteomes" id="UP000031192"/>
    </source>
</evidence>
<feature type="compositionally biased region" description="Polar residues" evidence="1">
    <location>
        <begin position="152"/>
        <end position="170"/>
    </location>
</feature>
<feature type="transmembrane region" description="Helical" evidence="2">
    <location>
        <begin position="319"/>
        <end position="338"/>
    </location>
</feature>
<keyword evidence="5" id="KW-1185">Reference proteome</keyword>
<dbReference type="InterPro" id="IPR025164">
    <property type="entry name" value="Toastrack_DUF4097"/>
</dbReference>
<feature type="region of interest" description="Disordered" evidence="1">
    <location>
        <begin position="343"/>
        <end position="380"/>
    </location>
</feature>
<comment type="caution">
    <text evidence="4">The sequence shown here is derived from an EMBL/GenBank/DDBJ whole genome shotgun (WGS) entry which is preliminary data.</text>
</comment>
<evidence type="ECO:0000256" key="2">
    <source>
        <dbReference type="SAM" id="Phobius"/>
    </source>
</evidence>
<dbReference type="AlphaFoldDB" id="A0A0B4HEL6"/>
<feature type="compositionally biased region" description="Polar residues" evidence="1">
    <location>
        <begin position="254"/>
        <end position="270"/>
    </location>
</feature>
<reference evidence="4 5" key="1">
    <citation type="journal article" date="2014" name="Proc. Natl. Acad. Sci. U.S.A.">
        <title>Trajectory and genomic determinants of fungal-pathogen speciation and host adaptation.</title>
        <authorList>
            <person name="Hu X."/>
            <person name="Xiao G."/>
            <person name="Zheng P."/>
            <person name="Shang Y."/>
            <person name="Su Y."/>
            <person name="Zhang X."/>
            <person name="Liu X."/>
            <person name="Zhan S."/>
            <person name="St Leger R.J."/>
            <person name="Wang C."/>
        </authorList>
    </citation>
    <scope>NUCLEOTIDE SEQUENCE [LARGE SCALE GENOMIC DNA]</scope>
    <source>
        <strain evidence="4 5">ARSEF 977</strain>
    </source>
</reference>
<proteinExistence type="predicted"/>
<evidence type="ECO:0000256" key="1">
    <source>
        <dbReference type="SAM" id="MobiDB-lite"/>
    </source>
</evidence>
<name>A0A0B4HEL6_METGA</name>
<dbReference type="HOGENOM" id="CLU_019703_0_0_1"/>
<keyword evidence="2" id="KW-1133">Transmembrane helix</keyword>
<gene>
    <name evidence="4" type="ORF">MGU_02514</name>
</gene>
<keyword evidence="2" id="KW-0472">Membrane</keyword>
<sequence>MPAPYADNMYSDMGHDAASAADDDHENRDEALSPTDGYFHASESSGAASSSHHMHVPDRPYQQHPAVTWQQHHQLQQPQRTSSHVPVVPNVLVEDPTLRHESATKAKEAEEERWINNGASQASPEAAFTPHMGGNVISQGMHHGASTSLDTYMGNNQTTSATPASPTFVTSPLHHHRRSVEEDGPLLYTGHSTRLPYSHTPFETAASATSSSLNQPTAQSQTHHQNHLDAPPAYSPSPSSPSAGHSQDYRTFAPPSSGSNNVNPDVNQDTMGIPEEHQALLPRQPESMGGSPNGPPASRWQRVKNAVHSPNTRKNIRTLLGIAVVLSIFFAIFGGISLSSGGPQHSKIPKIIDNDPVKEPSMGGERDLEWRPSGSCRNTPHKFDKSITSLQYGSGFSLDIVQRLERNGYRGGRQPNVSGQLLLRPTKESGGSVEIEIISNDERLRPSTEIHVDDGHQSIEIISPRALDWWDYSGATPCIQMRVTVYVPHNAYLDNLKLDLVHLDVNIIEGLVMGVVDGPTIKTVAGDVNTPRASNIDDDVAPYSVQSRRIIIETVSGNIKGWFPLYDLLQVKSSSGDVEAQVAPKAADKKSGNQATLKVESISGEVKLEEPLTSTVRSGKLGKKIPPRDYQVEIGTTSGGITADIVMTSSAKIGSVSGDLNLNVLPLVTKSSDKTSFSTDTKSGLTNVNVYEAVAMELSDSAKSHVKDFEIRRTGRPALYNFDSKHSSISGDFKLYYPAAWVGKFRAESMSGDISVSGQGVRITRRSRGFGKIVEGEKGDGASFIKMGTVSGAVQLQVGKE</sequence>
<feature type="compositionally biased region" description="Basic and acidic residues" evidence="1">
    <location>
        <begin position="350"/>
        <end position="370"/>
    </location>
</feature>
<dbReference type="Pfam" id="PF13349">
    <property type="entry name" value="DUF4097"/>
    <property type="match status" value="1"/>
</dbReference>
<feature type="domain" description="DUF4097" evidence="3">
    <location>
        <begin position="560"/>
        <end position="756"/>
    </location>
</feature>
<organism evidence="4 5">
    <name type="scientific">Metarhizium guizhouense (strain ARSEF 977)</name>
    <dbReference type="NCBI Taxonomy" id="1276136"/>
    <lineage>
        <taxon>Eukaryota</taxon>
        <taxon>Fungi</taxon>
        <taxon>Dikarya</taxon>
        <taxon>Ascomycota</taxon>
        <taxon>Pezizomycotina</taxon>
        <taxon>Sordariomycetes</taxon>
        <taxon>Hypocreomycetidae</taxon>
        <taxon>Hypocreales</taxon>
        <taxon>Clavicipitaceae</taxon>
        <taxon>Metarhizium</taxon>
    </lineage>
</organism>
<accession>A0A0B4HEL6</accession>